<reference evidence="2" key="1">
    <citation type="submission" date="2020-05" db="EMBL/GenBank/DDBJ databases">
        <title>WGS assembly of Panicum virgatum.</title>
        <authorList>
            <person name="Lovell J.T."/>
            <person name="Jenkins J."/>
            <person name="Shu S."/>
            <person name="Juenger T.E."/>
            <person name="Schmutz J."/>
        </authorList>
    </citation>
    <scope>NUCLEOTIDE SEQUENCE</scope>
    <source>
        <strain evidence="2">AP13</strain>
    </source>
</reference>
<evidence type="ECO:0000313" key="2">
    <source>
        <dbReference type="EMBL" id="KAG2572652.1"/>
    </source>
</evidence>
<protein>
    <submittedName>
        <fullName evidence="2">Uncharacterized protein</fullName>
    </submittedName>
</protein>
<dbReference type="AlphaFoldDB" id="A0A8T0QJ70"/>
<organism evidence="2 3">
    <name type="scientific">Panicum virgatum</name>
    <name type="common">Blackwell switchgrass</name>
    <dbReference type="NCBI Taxonomy" id="38727"/>
    <lineage>
        <taxon>Eukaryota</taxon>
        <taxon>Viridiplantae</taxon>
        <taxon>Streptophyta</taxon>
        <taxon>Embryophyta</taxon>
        <taxon>Tracheophyta</taxon>
        <taxon>Spermatophyta</taxon>
        <taxon>Magnoliopsida</taxon>
        <taxon>Liliopsida</taxon>
        <taxon>Poales</taxon>
        <taxon>Poaceae</taxon>
        <taxon>PACMAD clade</taxon>
        <taxon>Panicoideae</taxon>
        <taxon>Panicodae</taxon>
        <taxon>Paniceae</taxon>
        <taxon>Panicinae</taxon>
        <taxon>Panicum</taxon>
        <taxon>Panicum sect. Hiantes</taxon>
    </lineage>
</organism>
<proteinExistence type="predicted"/>
<name>A0A8T0QJ70_PANVG</name>
<evidence type="ECO:0000256" key="1">
    <source>
        <dbReference type="SAM" id="MobiDB-lite"/>
    </source>
</evidence>
<keyword evidence="3" id="KW-1185">Reference proteome</keyword>
<evidence type="ECO:0000313" key="3">
    <source>
        <dbReference type="Proteomes" id="UP000823388"/>
    </source>
</evidence>
<feature type="region of interest" description="Disordered" evidence="1">
    <location>
        <begin position="112"/>
        <end position="227"/>
    </location>
</feature>
<sequence length="227" mass="24332">MVADQLSLAKSGAGREAPLPKDVARGPRTRAPSQPSRDGGGERRTPATPLPRRAAPPWPLCRAALAAARRRASTAHLAVRPLPRPTPGQLPHHGRRSASLRCCFRLAAGVATRHPHGHSPRPRPAPGQQPRCRCSATPRHRRWRRAAPPPGPPRRTSSGQPRPPRASSAAGGRGELGHRRRGAGAAAPRSGGGRSRERGRRGMSRRGGGLPQAWEREGRREAWEGDG</sequence>
<dbReference type="EMBL" id="CM029049">
    <property type="protein sequence ID" value="KAG2572652.1"/>
    <property type="molecule type" value="Genomic_DNA"/>
</dbReference>
<dbReference type="Proteomes" id="UP000823388">
    <property type="component" value="Chromosome 7K"/>
</dbReference>
<comment type="caution">
    <text evidence="2">The sequence shown here is derived from an EMBL/GenBank/DDBJ whole genome shotgun (WGS) entry which is preliminary data.</text>
</comment>
<feature type="region of interest" description="Disordered" evidence="1">
    <location>
        <begin position="1"/>
        <end position="96"/>
    </location>
</feature>
<accession>A0A8T0QJ70</accession>
<feature type="compositionally biased region" description="Basic and acidic residues" evidence="1">
    <location>
        <begin position="214"/>
        <end position="227"/>
    </location>
</feature>
<gene>
    <name evidence="2" type="ORF">PVAP13_7KG196210</name>
</gene>